<evidence type="ECO:0000256" key="6">
    <source>
        <dbReference type="RuleBase" id="RU364082"/>
    </source>
</evidence>
<dbReference type="PANTHER" id="PTHR10491">
    <property type="entry name" value="DTDP-4-DEHYDRORHAMNOSE REDUCTASE"/>
    <property type="match status" value="1"/>
</dbReference>
<dbReference type="Proteomes" id="UP000030378">
    <property type="component" value="Unassembled WGS sequence"/>
</dbReference>
<dbReference type="InterPro" id="IPR005913">
    <property type="entry name" value="dTDP_dehydrorham_reduct"/>
</dbReference>
<dbReference type="EMBL" id="JTBC02000002">
    <property type="protein sequence ID" value="PNO71349.1"/>
    <property type="molecule type" value="Genomic_DNA"/>
</dbReference>
<sequence>MRVLLTGAAGQLGRCIIDRFPANWTLMAMDSQQLDIADSAAVSAAVEQLVPDAIINAAAYTAVDKAESEPEKARAINALGPGFLATAAAKLDIPFIHISTDYVFDGTSSEPYCEETPCSPQSVYGQTKLEGEHAALLANPKTVVIRTAWVFSEYGNNFVKTMLRVGAQRGELGVVSDQFGCPTYAGDIAATAIAMLSHPQLPYGIYHYCGDNAVSWFDFACAIFREAGNSGHYPHQVNVKPIATHEYPTPASRPAYSILSTSKICALDLKPSPWEQQLKIVLQKILSQ</sequence>
<dbReference type="CDD" id="cd05254">
    <property type="entry name" value="dTDP_HR_like_SDR_e"/>
    <property type="match status" value="1"/>
</dbReference>
<evidence type="ECO:0000259" key="7">
    <source>
        <dbReference type="Pfam" id="PF04321"/>
    </source>
</evidence>
<dbReference type="NCBIfam" id="TIGR01214">
    <property type="entry name" value="rmlD"/>
    <property type="match status" value="1"/>
</dbReference>
<dbReference type="InterPro" id="IPR029903">
    <property type="entry name" value="RmlD-like-bd"/>
</dbReference>
<dbReference type="RefSeq" id="WP_060440339.1">
    <property type="nucleotide sequence ID" value="NZ_CAMIRQ010000001.1"/>
</dbReference>
<dbReference type="Gene3D" id="3.90.25.10">
    <property type="entry name" value="UDP-galactose 4-epimerase, domain 1"/>
    <property type="match status" value="1"/>
</dbReference>
<comment type="caution">
    <text evidence="8">The sequence shown here is derived from an EMBL/GenBank/DDBJ whole genome shotgun (WGS) entry which is preliminary data.</text>
</comment>
<evidence type="ECO:0000313" key="9">
    <source>
        <dbReference type="Proteomes" id="UP000030378"/>
    </source>
</evidence>
<keyword evidence="6" id="KW-0521">NADP</keyword>
<gene>
    <name evidence="8" type="primary">rfbD</name>
    <name evidence="8" type="ORF">MC70_015640</name>
</gene>
<organism evidence="8 9">
    <name type="scientific">Serratia marcescens</name>
    <dbReference type="NCBI Taxonomy" id="615"/>
    <lineage>
        <taxon>Bacteria</taxon>
        <taxon>Pseudomonadati</taxon>
        <taxon>Pseudomonadota</taxon>
        <taxon>Gammaproteobacteria</taxon>
        <taxon>Enterobacterales</taxon>
        <taxon>Yersiniaceae</taxon>
        <taxon>Serratia</taxon>
    </lineage>
</organism>
<dbReference type="PANTHER" id="PTHR10491:SF4">
    <property type="entry name" value="METHIONINE ADENOSYLTRANSFERASE 2 SUBUNIT BETA"/>
    <property type="match status" value="1"/>
</dbReference>
<dbReference type="GO" id="GO:0005829">
    <property type="term" value="C:cytosol"/>
    <property type="evidence" value="ECO:0007669"/>
    <property type="project" value="TreeGrafter"/>
</dbReference>
<evidence type="ECO:0000256" key="1">
    <source>
        <dbReference type="ARBA" id="ARBA00004781"/>
    </source>
</evidence>
<reference evidence="9" key="1">
    <citation type="submission" date="2017-12" db="EMBL/GenBank/DDBJ databases">
        <title>FDA dAtabase for Regulatory Grade micrObial Sequences (FDA-ARGOS): Supporting development and validation of Infectious Disease Dx tests.</title>
        <authorList>
            <person name="Campos J."/>
            <person name="Goldberg B."/>
            <person name="Tallon L."/>
            <person name="Sadzewicz L."/>
            <person name="Sengamalay N."/>
            <person name="Ott S."/>
            <person name="Godinez A."/>
            <person name="Nagaraj S."/>
            <person name="Vavikolanu K."/>
            <person name="Vyas G."/>
            <person name="Nadendla S."/>
            <person name="Aluvathingal J."/>
            <person name="Geyer C."/>
            <person name="Nandy P."/>
            <person name="Hobson J."/>
            <person name="Sichtig H."/>
        </authorList>
    </citation>
    <scope>NUCLEOTIDE SEQUENCE [LARGE SCALE GENOMIC DNA]</scope>
    <source>
        <strain evidence="9">FDAARGOS_79</strain>
    </source>
</reference>
<dbReference type="SUPFAM" id="SSF51735">
    <property type="entry name" value="NAD(P)-binding Rossmann-fold domains"/>
    <property type="match status" value="1"/>
</dbReference>
<accession>A0AAP8PK96</accession>
<protein>
    <recommendedName>
        <fullName evidence="4 6">dTDP-4-dehydrorhamnose reductase</fullName>
        <ecNumber evidence="3 6">1.1.1.133</ecNumber>
    </recommendedName>
</protein>
<dbReference type="EC" id="1.1.1.133" evidence="3 6"/>
<evidence type="ECO:0000256" key="4">
    <source>
        <dbReference type="ARBA" id="ARBA00017099"/>
    </source>
</evidence>
<comment type="catalytic activity">
    <reaction evidence="5 6">
        <text>dTDP-beta-L-rhamnose + NADP(+) = dTDP-4-dehydro-beta-L-rhamnose + NADPH + H(+)</text>
        <dbReference type="Rhea" id="RHEA:21796"/>
        <dbReference type="ChEBI" id="CHEBI:15378"/>
        <dbReference type="ChEBI" id="CHEBI:57510"/>
        <dbReference type="ChEBI" id="CHEBI:57783"/>
        <dbReference type="ChEBI" id="CHEBI:58349"/>
        <dbReference type="ChEBI" id="CHEBI:62830"/>
        <dbReference type="EC" id="1.1.1.133"/>
    </reaction>
</comment>
<evidence type="ECO:0000256" key="3">
    <source>
        <dbReference type="ARBA" id="ARBA00012929"/>
    </source>
</evidence>
<dbReference type="Pfam" id="PF04321">
    <property type="entry name" value="RmlD_sub_bind"/>
    <property type="match status" value="1"/>
</dbReference>
<proteinExistence type="inferred from homology"/>
<evidence type="ECO:0000256" key="2">
    <source>
        <dbReference type="ARBA" id="ARBA00010944"/>
    </source>
</evidence>
<evidence type="ECO:0000256" key="5">
    <source>
        <dbReference type="ARBA" id="ARBA00048200"/>
    </source>
</evidence>
<dbReference type="InterPro" id="IPR036291">
    <property type="entry name" value="NAD(P)-bd_dom_sf"/>
</dbReference>
<comment type="similarity">
    <text evidence="2 6">Belongs to the dTDP-4-dehydrorhamnose reductase family.</text>
</comment>
<comment type="cofactor">
    <cofactor evidence="6">
        <name>Mg(2+)</name>
        <dbReference type="ChEBI" id="CHEBI:18420"/>
    </cofactor>
    <text evidence="6">Binds 1 Mg(2+) ion per monomer.</text>
</comment>
<dbReference type="GO" id="GO:0019305">
    <property type="term" value="P:dTDP-rhamnose biosynthetic process"/>
    <property type="evidence" value="ECO:0007669"/>
    <property type="project" value="TreeGrafter"/>
</dbReference>
<comment type="pathway">
    <text evidence="1 6">Carbohydrate biosynthesis; dTDP-L-rhamnose biosynthesis.</text>
</comment>
<dbReference type="AlphaFoldDB" id="A0AAP8PK96"/>
<dbReference type="GO" id="GO:0008831">
    <property type="term" value="F:dTDP-4-dehydrorhamnose reductase activity"/>
    <property type="evidence" value="ECO:0007669"/>
    <property type="project" value="UniProtKB-EC"/>
</dbReference>
<evidence type="ECO:0000313" key="8">
    <source>
        <dbReference type="EMBL" id="PNO71349.1"/>
    </source>
</evidence>
<name>A0AAP8PK96_SERMA</name>
<comment type="function">
    <text evidence="6">Catalyzes the reduction of dTDP-6-deoxy-L-lyxo-4-hexulose to yield dTDP-L-rhamnose.</text>
</comment>
<feature type="domain" description="RmlD-like substrate binding" evidence="7">
    <location>
        <begin position="1"/>
        <end position="285"/>
    </location>
</feature>
<dbReference type="Gene3D" id="3.40.50.720">
    <property type="entry name" value="NAD(P)-binding Rossmann-like Domain"/>
    <property type="match status" value="1"/>
</dbReference>
<keyword evidence="6" id="KW-0560">Oxidoreductase</keyword>